<evidence type="ECO:0000256" key="5">
    <source>
        <dbReference type="ARBA" id="ARBA00023002"/>
    </source>
</evidence>
<comment type="cofactor">
    <cofactor evidence="1">
        <name>FAD</name>
        <dbReference type="ChEBI" id="CHEBI:57692"/>
    </cofactor>
</comment>
<dbReference type="InterPro" id="IPR006094">
    <property type="entry name" value="Oxid_FAD_bind_N"/>
</dbReference>
<dbReference type="Proteomes" id="UP000331127">
    <property type="component" value="Unassembled WGS sequence"/>
</dbReference>
<dbReference type="Gene3D" id="3.30.43.10">
    <property type="entry name" value="Uridine Diphospho-n-acetylenolpyruvylglucosamine Reductase, domain 2"/>
    <property type="match status" value="1"/>
</dbReference>
<feature type="domain" description="FAD-binding PCMH-type" evidence="6">
    <location>
        <begin position="37"/>
        <end position="205"/>
    </location>
</feature>
<comment type="similarity">
    <text evidence="2">Belongs to the oxygen-dependent FAD-linked oxidoreductase family.</text>
</comment>
<evidence type="ECO:0000259" key="6">
    <source>
        <dbReference type="PROSITE" id="PS51387"/>
    </source>
</evidence>
<dbReference type="InterPro" id="IPR016169">
    <property type="entry name" value="FAD-bd_PCMH_sub2"/>
</dbReference>
<keyword evidence="5" id="KW-0560">Oxidoreductase</keyword>
<gene>
    <name evidence="7" type="ORF">Amac_047250</name>
</gene>
<protein>
    <submittedName>
        <fullName evidence="7">FAD-linked oxidase</fullName>
    </submittedName>
</protein>
<dbReference type="AlphaFoldDB" id="A0A5M3WYI6"/>
<dbReference type="GO" id="GO:0016491">
    <property type="term" value="F:oxidoreductase activity"/>
    <property type="evidence" value="ECO:0007669"/>
    <property type="project" value="UniProtKB-KW"/>
</dbReference>
<keyword evidence="8" id="KW-1185">Reference proteome</keyword>
<proteinExistence type="inferred from homology"/>
<evidence type="ECO:0000256" key="2">
    <source>
        <dbReference type="ARBA" id="ARBA00005466"/>
    </source>
</evidence>
<evidence type="ECO:0000256" key="4">
    <source>
        <dbReference type="ARBA" id="ARBA00022827"/>
    </source>
</evidence>
<dbReference type="PANTHER" id="PTHR42973:SF39">
    <property type="entry name" value="FAD-BINDING PCMH-TYPE DOMAIN-CONTAINING PROTEIN"/>
    <property type="match status" value="1"/>
</dbReference>
<dbReference type="SUPFAM" id="SSF56176">
    <property type="entry name" value="FAD-binding/transporter-associated domain-like"/>
    <property type="match status" value="1"/>
</dbReference>
<dbReference type="PROSITE" id="PS51387">
    <property type="entry name" value="FAD_PCMH"/>
    <property type="match status" value="1"/>
</dbReference>
<organism evidence="7 8">
    <name type="scientific">Acrocarpospora macrocephala</name>
    <dbReference type="NCBI Taxonomy" id="150177"/>
    <lineage>
        <taxon>Bacteria</taxon>
        <taxon>Bacillati</taxon>
        <taxon>Actinomycetota</taxon>
        <taxon>Actinomycetes</taxon>
        <taxon>Streptosporangiales</taxon>
        <taxon>Streptosporangiaceae</taxon>
        <taxon>Acrocarpospora</taxon>
    </lineage>
</organism>
<name>A0A5M3WYI6_9ACTN</name>
<dbReference type="Gene3D" id="3.30.465.10">
    <property type="match status" value="1"/>
</dbReference>
<dbReference type="InterPro" id="IPR036318">
    <property type="entry name" value="FAD-bd_PCMH-like_sf"/>
</dbReference>
<keyword evidence="3" id="KW-0285">Flavoprotein</keyword>
<evidence type="ECO:0000256" key="1">
    <source>
        <dbReference type="ARBA" id="ARBA00001974"/>
    </source>
</evidence>
<dbReference type="Pfam" id="PF01565">
    <property type="entry name" value="FAD_binding_4"/>
    <property type="match status" value="1"/>
</dbReference>
<evidence type="ECO:0000313" key="8">
    <source>
        <dbReference type="Proteomes" id="UP000331127"/>
    </source>
</evidence>
<dbReference type="GO" id="GO:0071949">
    <property type="term" value="F:FAD binding"/>
    <property type="evidence" value="ECO:0007669"/>
    <property type="project" value="InterPro"/>
</dbReference>
<dbReference type="EMBL" id="BLAE01000027">
    <property type="protein sequence ID" value="GES11128.1"/>
    <property type="molecule type" value="Genomic_DNA"/>
</dbReference>
<comment type="caution">
    <text evidence="7">The sequence shown here is derived from an EMBL/GenBank/DDBJ whole genome shotgun (WGS) entry which is preliminary data.</text>
</comment>
<reference evidence="7 8" key="1">
    <citation type="submission" date="2019-10" db="EMBL/GenBank/DDBJ databases">
        <title>Whole genome shotgun sequence of Acrocarpospora macrocephala NBRC 16266.</title>
        <authorList>
            <person name="Ichikawa N."/>
            <person name="Kimura A."/>
            <person name="Kitahashi Y."/>
            <person name="Komaki H."/>
            <person name="Oguchi A."/>
        </authorList>
    </citation>
    <scope>NUCLEOTIDE SEQUENCE [LARGE SCALE GENOMIC DNA]</scope>
    <source>
        <strain evidence="7 8">NBRC 16266</strain>
    </source>
</reference>
<dbReference type="InterPro" id="IPR016166">
    <property type="entry name" value="FAD-bd_PCMH"/>
</dbReference>
<keyword evidence="4" id="KW-0274">FAD</keyword>
<dbReference type="InterPro" id="IPR016167">
    <property type="entry name" value="FAD-bd_PCMH_sub1"/>
</dbReference>
<dbReference type="InterPro" id="IPR050416">
    <property type="entry name" value="FAD-linked_Oxidoreductase"/>
</dbReference>
<evidence type="ECO:0000313" key="7">
    <source>
        <dbReference type="EMBL" id="GES11128.1"/>
    </source>
</evidence>
<dbReference type="PANTHER" id="PTHR42973">
    <property type="entry name" value="BINDING OXIDOREDUCTASE, PUTATIVE (AFU_ORTHOLOGUE AFUA_1G17690)-RELATED"/>
    <property type="match status" value="1"/>
</dbReference>
<evidence type="ECO:0000256" key="3">
    <source>
        <dbReference type="ARBA" id="ARBA00022630"/>
    </source>
</evidence>
<accession>A0A5M3WYI6</accession>
<sequence length="443" mass="47422">MEPGMTLNDLRQTIKGRVVLRGDECFDEARKPWNRAIDQWVLAVVEAYDADDVATLVTYARQERLTVAAQRAGHRPSGDVDGVILLRTDRLNDVAVDPVTRTARVGAGATWGQVLAAASPHGLTGLVCSSATVGALGAVLSGGVGWFGRKYGFAANTVRAFDAVDADGLPVRVTPETDPDLFWALRGGGGDFAVVTAMEFDLPPAPKLYGGRMLWAADRASYVLDAYREVTATAPEDLAVWFNLFQPPDAAPSVAVDVTFLGEAGEAQRLLSRLEAVEGVISDNRGVMPVEELGGICAEPIEPSPGLWRSELLTVLDDTVAQLLLANAKSMEPLTSLQLRQLGGAVAVDRPDGGVVPPLIEPFLLSMFGVPSDPEARIAVEAKMAEMAGAFEGYVSGTKPYMCLAPGEDASKAFPEATLLRLRELKRSRDPHNVFRGNFPILR</sequence>
<dbReference type="Gene3D" id="3.40.462.20">
    <property type="match status" value="1"/>
</dbReference>